<feature type="transmembrane region" description="Helical" evidence="14">
    <location>
        <begin position="409"/>
        <end position="429"/>
    </location>
</feature>
<keyword evidence="5" id="KW-0997">Cell inner membrane</keyword>
<evidence type="ECO:0000256" key="12">
    <source>
        <dbReference type="SAM" id="Coils"/>
    </source>
</evidence>
<feature type="coiled-coil region" evidence="12">
    <location>
        <begin position="288"/>
        <end position="336"/>
    </location>
</feature>
<keyword evidence="10" id="KW-0625">Polysaccharide transport</keyword>
<dbReference type="EMBL" id="JACXSK010000009">
    <property type="protein sequence ID" value="MBD3124189.1"/>
    <property type="molecule type" value="Genomic_DNA"/>
</dbReference>
<dbReference type="PANTHER" id="PTHR32309:SF13">
    <property type="entry name" value="FERRIC ENTEROBACTIN TRANSPORT PROTEIN FEPE"/>
    <property type="match status" value="1"/>
</dbReference>
<reference evidence="15" key="2">
    <citation type="submission" date="2020-09" db="EMBL/GenBank/DDBJ databases">
        <title>Characterization of IncC plasmids in Enterobacterales of food-producing animals originating from China.</title>
        <authorList>
            <person name="Zhang Y."/>
            <person name="Lei C.-W."/>
        </authorList>
    </citation>
    <scope>NUCLEOTIDE SEQUENCE</scope>
    <source>
        <strain evidence="15">CC1</strain>
    </source>
</reference>
<feature type="compositionally biased region" description="Basic and acidic residues" evidence="13">
    <location>
        <begin position="18"/>
        <end position="51"/>
    </location>
</feature>
<evidence type="ECO:0000256" key="2">
    <source>
        <dbReference type="ARBA" id="ARBA00008436"/>
    </source>
</evidence>
<dbReference type="PANTHER" id="PTHR32309">
    <property type="entry name" value="TYROSINE-PROTEIN KINASE"/>
    <property type="match status" value="1"/>
</dbReference>
<dbReference type="NCBIfam" id="TIGR01010">
    <property type="entry name" value="BexC_CtrB_KpsE"/>
    <property type="match status" value="1"/>
</dbReference>
<feature type="transmembrane region" description="Helical" evidence="14">
    <location>
        <begin position="84"/>
        <end position="102"/>
    </location>
</feature>
<protein>
    <submittedName>
        <fullName evidence="16">Sugar transporter</fullName>
    </submittedName>
    <submittedName>
        <fullName evidence="15">Vi polysaccharide ABC transporter inner membrane protein VexD</fullName>
    </submittedName>
</protein>
<dbReference type="GO" id="GO:0005351">
    <property type="term" value="F:carbohydrate:proton symporter activity"/>
    <property type="evidence" value="ECO:0007669"/>
    <property type="project" value="InterPro"/>
</dbReference>
<evidence type="ECO:0000256" key="5">
    <source>
        <dbReference type="ARBA" id="ARBA00022519"/>
    </source>
</evidence>
<keyword evidence="11 14" id="KW-0472">Membrane</keyword>
<evidence type="ECO:0000313" key="17">
    <source>
        <dbReference type="Proteomes" id="UP000185597"/>
    </source>
</evidence>
<feature type="region of interest" description="Disordered" evidence="13">
    <location>
        <begin position="18"/>
        <end position="57"/>
    </location>
</feature>
<comment type="subcellular location">
    <subcellularLocation>
        <location evidence="1">Cell inner membrane</location>
        <topology evidence="1">Multi-pass membrane protein</topology>
    </subcellularLocation>
</comment>
<evidence type="ECO:0000256" key="4">
    <source>
        <dbReference type="ARBA" id="ARBA00022475"/>
    </source>
</evidence>
<keyword evidence="6 16" id="KW-0762">Sugar transport</keyword>
<keyword evidence="3" id="KW-0813">Transport</keyword>
<evidence type="ECO:0000313" key="16">
    <source>
        <dbReference type="EMBL" id="OLY69813.1"/>
    </source>
</evidence>
<keyword evidence="12" id="KW-0175">Coiled coil</keyword>
<dbReference type="OrthoDB" id="6593347at2"/>
<dbReference type="GO" id="GO:0009276">
    <property type="term" value="C:Gram-negative-bacterium-type cell wall"/>
    <property type="evidence" value="ECO:0007669"/>
    <property type="project" value="InterPro"/>
</dbReference>
<name>A0A1R0FYW1_CITBR</name>
<keyword evidence="7 14" id="KW-0812">Transmembrane</keyword>
<dbReference type="InterPro" id="IPR050445">
    <property type="entry name" value="Bact_polysacc_biosynth/exp"/>
</dbReference>
<proteinExistence type="inferred from homology"/>
<dbReference type="GO" id="GO:0004713">
    <property type="term" value="F:protein tyrosine kinase activity"/>
    <property type="evidence" value="ECO:0007669"/>
    <property type="project" value="TreeGrafter"/>
</dbReference>
<comment type="caution">
    <text evidence="15">The sequence shown here is derived from an EMBL/GenBank/DDBJ whole genome shotgun (WGS) entry which is preliminary data.</text>
</comment>
<dbReference type="Proteomes" id="UP000185597">
    <property type="component" value="Unassembled WGS sequence"/>
</dbReference>
<evidence type="ECO:0000256" key="8">
    <source>
        <dbReference type="ARBA" id="ARBA00022903"/>
    </source>
</evidence>
<sequence length="434" mass="49869">MENSERIKKWKEERAKVAEESRASRLQQKENERSLRQTEKTADAKSHHRPDAGWSATDADSVRRASLVIKERRVQQAKQSLRRLFLYIALPLLVIMLMSWLLTSRFYSADATFIVQTDASQDNFSGTAFFGAGNEMSEGFQVREFILSKEMMERMEKELGFLSYFAQDDIALFSRYHAPLGINDDPYRYYLSKVSVAVDIQQGMLRLNVKARSAKQAEFFAQRILAFAEQHVNTVSARMQQERILWLENDVKSAQENLGAARLELLKIQHIQKDIEPQETVTAIYQLIAGFETQLAEAKAEYAQLMANGLDQNPLIPRLSAKIKVLEKQIGEQRNRLSNKLGSQGSSESLSLFEDLRLQSEIAKTRWESALQTLQQGKLQALRERRYLLIISQPMVVSDTTRYADGTKWLLFFVLLGIAYLVTSLLITIRRMRE</sequence>
<dbReference type="EMBL" id="MTCP01000002">
    <property type="protein sequence ID" value="OLY69813.1"/>
    <property type="molecule type" value="Genomic_DNA"/>
</dbReference>
<reference evidence="16 17" key="1">
    <citation type="submission" date="2017-01" db="EMBL/GenBank/DDBJ databases">
        <title>First report of the plasmid-mediated mcr-1 gene in Citrobacter freudii.</title>
        <authorList>
            <person name="Liu J."/>
            <person name="Yang Y."/>
            <person name="Li Y."/>
            <person name="Liu D."/>
            <person name="Tuo H."/>
            <person name="Davis M."/>
            <person name="Zhang A."/>
        </authorList>
    </citation>
    <scope>NUCLEOTIDE SEQUENCE [LARGE SCALE GENOMIC DNA]</scope>
    <source>
        <strain evidence="16 17">SCC4</strain>
    </source>
</reference>
<evidence type="ECO:0000256" key="9">
    <source>
        <dbReference type="ARBA" id="ARBA00022989"/>
    </source>
</evidence>
<evidence type="ECO:0000256" key="3">
    <source>
        <dbReference type="ARBA" id="ARBA00022448"/>
    </source>
</evidence>
<evidence type="ECO:0000313" key="15">
    <source>
        <dbReference type="EMBL" id="MBD3124189.1"/>
    </source>
</evidence>
<evidence type="ECO:0000256" key="7">
    <source>
        <dbReference type="ARBA" id="ARBA00022692"/>
    </source>
</evidence>
<gene>
    <name evidence="15" type="primary">vexD</name>
    <name evidence="16" type="ORF">BWD41_06940</name>
    <name evidence="15" type="ORF">ID160_16065</name>
</gene>
<organism evidence="15 18">
    <name type="scientific">Citrobacter braakii</name>
    <dbReference type="NCBI Taxonomy" id="57706"/>
    <lineage>
        <taxon>Bacteria</taxon>
        <taxon>Pseudomonadati</taxon>
        <taxon>Pseudomonadota</taxon>
        <taxon>Gammaproteobacteria</taxon>
        <taxon>Enterobacterales</taxon>
        <taxon>Enterobacteriaceae</taxon>
        <taxon>Citrobacter</taxon>
        <taxon>Citrobacter freundii complex</taxon>
    </lineage>
</organism>
<dbReference type="Proteomes" id="UP000605024">
    <property type="component" value="Unassembled WGS sequence"/>
</dbReference>
<comment type="similarity">
    <text evidence="2">Belongs to the BexC/CtrB/KpsE family.</text>
</comment>
<evidence type="ECO:0000256" key="1">
    <source>
        <dbReference type="ARBA" id="ARBA00004429"/>
    </source>
</evidence>
<keyword evidence="8" id="KW-0972">Capsule biogenesis/degradation</keyword>
<evidence type="ECO:0000256" key="10">
    <source>
        <dbReference type="ARBA" id="ARBA00023047"/>
    </source>
</evidence>
<evidence type="ECO:0000256" key="14">
    <source>
        <dbReference type="SAM" id="Phobius"/>
    </source>
</evidence>
<evidence type="ECO:0000256" key="11">
    <source>
        <dbReference type="ARBA" id="ARBA00023136"/>
    </source>
</evidence>
<accession>A0A1R0FYW1</accession>
<keyword evidence="4" id="KW-1003">Cell membrane</keyword>
<evidence type="ECO:0000313" key="18">
    <source>
        <dbReference type="Proteomes" id="UP000605024"/>
    </source>
</evidence>
<evidence type="ECO:0000256" key="13">
    <source>
        <dbReference type="SAM" id="MobiDB-lite"/>
    </source>
</evidence>
<dbReference type="GO" id="GO:0015774">
    <property type="term" value="P:polysaccharide transport"/>
    <property type="evidence" value="ECO:0007669"/>
    <property type="project" value="UniProtKB-KW"/>
</dbReference>
<keyword evidence="9 14" id="KW-1133">Transmembrane helix</keyword>
<dbReference type="InterPro" id="IPR005705">
    <property type="entry name" value="BexC_CtrB_KpsE_VexD"/>
</dbReference>
<evidence type="ECO:0000256" key="6">
    <source>
        <dbReference type="ARBA" id="ARBA00022597"/>
    </source>
</evidence>
<dbReference type="NCBIfam" id="NF011725">
    <property type="entry name" value="PRK15178.1"/>
    <property type="match status" value="1"/>
</dbReference>
<dbReference type="AlphaFoldDB" id="A0A1R0FYW1"/>
<dbReference type="RefSeq" id="WP_016154310.1">
    <property type="nucleotide sequence ID" value="NZ_CP078595.1"/>
</dbReference>
<dbReference type="GO" id="GO:0005886">
    <property type="term" value="C:plasma membrane"/>
    <property type="evidence" value="ECO:0007669"/>
    <property type="project" value="UniProtKB-SubCell"/>
</dbReference>